<evidence type="ECO:0000259" key="1">
    <source>
        <dbReference type="Pfam" id="PF03781"/>
    </source>
</evidence>
<dbReference type="AlphaFoldDB" id="A0A520LJU3"/>
<organism evidence="2 3">
    <name type="scientific">SAR92 clade bacterium</name>
    <dbReference type="NCBI Taxonomy" id="2315479"/>
    <lineage>
        <taxon>Bacteria</taxon>
        <taxon>Pseudomonadati</taxon>
        <taxon>Pseudomonadota</taxon>
        <taxon>Gammaproteobacteria</taxon>
        <taxon>Cellvibrionales</taxon>
        <taxon>Porticoccaceae</taxon>
        <taxon>SAR92 clade</taxon>
    </lineage>
</organism>
<evidence type="ECO:0000313" key="3">
    <source>
        <dbReference type="Proteomes" id="UP000318148"/>
    </source>
</evidence>
<feature type="domain" description="Sulfatase-modifying factor enzyme-like" evidence="1">
    <location>
        <begin position="1"/>
        <end position="283"/>
    </location>
</feature>
<reference evidence="2 3" key="1">
    <citation type="submission" date="2019-02" db="EMBL/GenBank/DDBJ databases">
        <title>Prokaryotic population dynamics and viral predation in marine succession experiment using metagenomics: the confinement effect.</title>
        <authorList>
            <person name="Haro-Moreno J.M."/>
            <person name="Rodriguez-Valera F."/>
            <person name="Lopez-Perez M."/>
        </authorList>
    </citation>
    <scope>NUCLEOTIDE SEQUENCE [LARGE SCALE GENOMIC DNA]</scope>
    <source>
        <strain evidence="2">MED-G169</strain>
    </source>
</reference>
<dbReference type="EMBL" id="SHBO01000064">
    <property type="protein sequence ID" value="RZO03768.1"/>
    <property type="molecule type" value="Genomic_DNA"/>
</dbReference>
<dbReference type="InterPro" id="IPR042095">
    <property type="entry name" value="SUMF_sf"/>
</dbReference>
<sequence length="286" mass="32165">MIQIEGGEFQFGDNRFYPDESPKKPATVTNFQISNTEVTNEKFSKFVEATGYVTDAERGLSKEEYPNIPDEFRVPGSMVFIAPKSNQPASPATWWQFVAGASWQSPYGPGSSISGKDHYPVVQVTYDDALAYAEWLGHRLPTEREWEYASRGGMYSATYSWGEEDPQSGSPKANTWQGRFPYENLNDDNYHESSPVGCFPENGYGLYDITGNVWEWTNTPYGPDRKRDYGSDGYDPQQPGVKVKTLKGGSYLCSDNYCQRYRPAARQAQDVTLATSHIGFRTASDM</sequence>
<proteinExistence type="predicted"/>
<comment type="caution">
    <text evidence="2">The sequence shown here is derived from an EMBL/GenBank/DDBJ whole genome shotgun (WGS) entry which is preliminary data.</text>
</comment>
<evidence type="ECO:0000313" key="2">
    <source>
        <dbReference type="EMBL" id="RZO03768.1"/>
    </source>
</evidence>
<dbReference type="SUPFAM" id="SSF56436">
    <property type="entry name" value="C-type lectin-like"/>
    <property type="match status" value="1"/>
</dbReference>
<dbReference type="Gene3D" id="3.90.1580.10">
    <property type="entry name" value="paralog of FGE (formylglycine-generating enzyme)"/>
    <property type="match status" value="1"/>
</dbReference>
<accession>A0A520LJU3</accession>
<gene>
    <name evidence="2" type="ORF">EVB02_04155</name>
</gene>
<dbReference type="Proteomes" id="UP000318148">
    <property type="component" value="Unassembled WGS sequence"/>
</dbReference>
<dbReference type="PANTHER" id="PTHR23150:SF19">
    <property type="entry name" value="FORMYLGLYCINE-GENERATING ENZYME"/>
    <property type="match status" value="1"/>
</dbReference>
<dbReference type="GO" id="GO:0120147">
    <property type="term" value="F:formylglycine-generating oxidase activity"/>
    <property type="evidence" value="ECO:0007669"/>
    <property type="project" value="TreeGrafter"/>
</dbReference>
<name>A0A520LJU3_9GAMM</name>
<dbReference type="InterPro" id="IPR051043">
    <property type="entry name" value="Sulfatase_Mod_Factor_Kinase"/>
</dbReference>
<dbReference type="PANTHER" id="PTHR23150">
    <property type="entry name" value="SULFATASE MODIFYING FACTOR 1, 2"/>
    <property type="match status" value="1"/>
</dbReference>
<dbReference type="InterPro" id="IPR005532">
    <property type="entry name" value="SUMF_dom"/>
</dbReference>
<protein>
    <submittedName>
        <fullName evidence="2">Formylglycine-generating enzyme family protein</fullName>
    </submittedName>
</protein>
<dbReference type="InterPro" id="IPR016187">
    <property type="entry name" value="CTDL_fold"/>
</dbReference>
<dbReference type="Pfam" id="PF03781">
    <property type="entry name" value="FGE-sulfatase"/>
    <property type="match status" value="1"/>
</dbReference>